<keyword evidence="2 7" id="KW-0808">Transferase</keyword>
<comment type="pathway">
    <text evidence="7">Carbohydrate metabolism; D-tagatose 6-phosphate degradation; D-glyceraldehyde 3-phosphate and glycerone phosphate from D-tagatose 6-phosphate: step 1/2.</text>
</comment>
<comment type="similarity">
    <text evidence="7">Belongs to the carbohydrate kinase PfkB family. LacC subfamily.</text>
</comment>
<dbReference type="SUPFAM" id="SSF53613">
    <property type="entry name" value="Ribokinase-like"/>
    <property type="match status" value="1"/>
</dbReference>
<dbReference type="GO" id="GO:0005829">
    <property type="term" value="C:cytosol"/>
    <property type="evidence" value="ECO:0007669"/>
    <property type="project" value="TreeGrafter"/>
</dbReference>
<dbReference type="GO" id="GO:0008662">
    <property type="term" value="F:1-phosphofructokinase activity"/>
    <property type="evidence" value="ECO:0007669"/>
    <property type="project" value="UniProtKB-UniRule"/>
</dbReference>
<dbReference type="Pfam" id="PF00294">
    <property type="entry name" value="PfkB"/>
    <property type="match status" value="1"/>
</dbReference>
<dbReference type="GO" id="GO:2001059">
    <property type="term" value="P:D-tagatose 6-phosphate catabolic process"/>
    <property type="evidence" value="ECO:0007669"/>
    <property type="project" value="UniProtKB-UniPathway"/>
</dbReference>
<dbReference type="Proteomes" id="UP000187485">
    <property type="component" value="Unassembled WGS sequence"/>
</dbReference>
<dbReference type="NCBIfam" id="TIGR03168">
    <property type="entry name" value="1-PFK"/>
    <property type="match status" value="1"/>
</dbReference>
<name>A0A1L8CU63_9THEO</name>
<dbReference type="UniPathway" id="UPA00704">
    <property type="reaction ID" value="UER00715"/>
</dbReference>
<comment type="caution">
    <text evidence="10">The sequence shown here is derived from an EMBL/GenBank/DDBJ whole genome shotgun (WGS) entry which is preliminary data.</text>
</comment>
<evidence type="ECO:0000259" key="9">
    <source>
        <dbReference type="Pfam" id="PF00294"/>
    </source>
</evidence>
<dbReference type="PANTHER" id="PTHR46566:SF2">
    <property type="entry name" value="ATP-DEPENDENT 6-PHOSPHOFRUCTOKINASE ISOZYME 2"/>
    <property type="match status" value="1"/>
</dbReference>
<organism evidence="10 11">
    <name type="scientific">Carboxydothermus pertinax</name>
    <dbReference type="NCBI Taxonomy" id="870242"/>
    <lineage>
        <taxon>Bacteria</taxon>
        <taxon>Bacillati</taxon>
        <taxon>Bacillota</taxon>
        <taxon>Clostridia</taxon>
        <taxon>Thermoanaerobacterales</taxon>
        <taxon>Thermoanaerobacteraceae</taxon>
        <taxon>Carboxydothermus</taxon>
    </lineage>
</organism>
<evidence type="ECO:0000256" key="7">
    <source>
        <dbReference type="PIRNR" id="PIRNR000535"/>
    </source>
</evidence>
<evidence type="ECO:0000256" key="3">
    <source>
        <dbReference type="ARBA" id="ARBA00022741"/>
    </source>
</evidence>
<comment type="similarity">
    <text evidence="1">Belongs to the carbohydrate kinase pfkB family.</text>
</comment>
<comment type="catalytic activity">
    <reaction evidence="7">
        <text>D-tagatofuranose 6-phosphate + ATP = D-tagatofuranose 1,6-bisphosphate + ADP + H(+)</text>
        <dbReference type="Rhea" id="RHEA:12420"/>
        <dbReference type="ChEBI" id="CHEBI:15378"/>
        <dbReference type="ChEBI" id="CHEBI:30616"/>
        <dbReference type="ChEBI" id="CHEBI:58694"/>
        <dbReference type="ChEBI" id="CHEBI:58695"/>
        <dbReference type="ChEBI" id="CHEBI:456216"/>
        <dbReference type="EC" id="2.7.1.144"/>
    </reaction>
</comment>
<dbReference type="InterPro" id="IPR017583">
    <property type="entry name" value="Tagatose/fructose_Pkinase"/>
</dbReference>
<dbReference type="InterPro" id="IPR011611">
    <property type="entry name" value="PfkB_dom"/>
</dbReference>
<evidence type="ECO:0000256" key="6">
    <source>
        <dbReference type="ARBA" id="ARBA00047745"/>
    </source>
</evidence>
<dbReference type="FunFam" id="3.40.1190.20:FF:000001">
    <property type="entry name" value="Phosphofructokinase"/>
    <property type="match status" value="1"/>
</dbReference>
<feature type="domain" description="Carbohydrate kinase PfkB" evidence="9">
    <location>
        <begin position="24"/>
        <end position="301"/>
    </location>
</feature>
<dbReference type="PROSITE" id="PS00584">
    <property type="entry name" value="PFKB_KINASES_2"/>
    <property type="match status" value="1"/>
</dbReference>
<accession>A0A1L8CU63</accession>
<evidence type="ECO:0000256" key="4">
    <source>
        <dbReference type="ARBA" id="ARBA00022777"/>
    </source>
</evidence>
<dbReference type="GO" id="GO:0009024">
    <property type="term" value="F:tagatose-6-phosphate kinase activity"/>
    <property type="evidence" value="ECO:0007669"/>
    <property type="project" value="UniProtKB-EC"/>
</dbReference>
<dbReference type="NCBIfam" id="TIGR03828">
    <property type="entry name" value="pfkB"/>
    <property type="match status" value="1"/>
</dbReference>
<dbReference type="GO" id="GO:0044281">
    <property type="term" value="P:small molecule metabolic process"/>
    <property type="evidence" value="ECO:0007669"/>
    <property type="project" value="UniProtKB-ARBA"/>
</dbReference>
<evidence type="ECO:0000313" key="11">
    <source>
        <dbReference type="Proteomes" id="UP000187485"/>
    </source>
</evidence>
<dbReference type="Gene3D" id="3.40.1190.20">
    <property type="match status" value="1"/>
</dbReference>
<evidence type="ECO:0000313" key="10">
    <source>
        <dbReference type="EMBL" id="GAV22453.1"/>
    </source>
</evidence>
<dbReference type="GO" id="GO:0016052">
    <property type="term" value="P:carbohydrate catabolic process"/>
    <property type="evidence" value="ECO:0007669"/>
    <property type="project" value="UniProtKB-ARBA"/>
</dbReference>
<dbReference type="GO" id="GO:0005524">
    <property type="term" value="F:ATP binding"/>
    <property type="evidence" value="ECO:0007669"/>
    <property type="project" value="UniProtKB-UniRule"/>
</dbReference>
<evidence type="ECO:0000256" key="8">
    <source>
        <dbReference type="RuleBase" id="RU369061"/>
    </source>
</evidence>
<keyword evidence="3 7" id="KW-0547">Nucleotide-binding</keyword>
<dbReference type="GO" id="GO:0005988">
    <property type="term" value="P:lactose metabolic process"/>
    <property type="evidence" value="ECO:0007669"/>
    <property type="project" value="UniProtKB-KW"/>
</dbReference>
<sequence>MEAKKMNKLVFTVTLNPAVDKTVTVEKLIVGGVNRVQELRIDPGGKGINVARVLNNFGTEVAAFGLIAGHQGRFIQSKLEGEGIKTYFINVPGETRTNLKIVDMASTTTTEINEPGFWVEEKKLYEFTELLLSRLKEASFLVLSGSLPAGVSPAIYKDYIENARKFGIKTFLDANGDALREGIAGKPFGVKPNLLELQELMGQTLDTTEKIVDAGKTLLKEGIALVVISLGKDGAIFLSNQEGFKVTPFPVTPLSTVGAGDTMVAAIVFALLQGKPLIEIARLATTAGTVAAAKSGTQACTLAEVLEKLSLVHVERL</sequence>
<keyword evidence="5 7" id="KW-0067">ATP-binding</keyword>
<evidence type="ECO:0000256" key="5">
    <source>
        <dbReference type="ARBA" id="ARBA00022840"/>
    </source>
</evidence>
<dbReference type="PIRSF" id="PIRSF000535">
    <property type="entry name" value="1PFK/6PFK/LacC"/>
    <property type="match status" value="1"/>
</dbReference>
<dbReference type="STRING" id="870242.cpu_09630"/>
<dbReference type="PANTHER" id="PTHR46566">
    <property type="entry name" value="1-PHOSPHOFRUCTOKINASE-RELATED"/>
    <property type="match status" value="1"/>
</dbReference>
<keyword evidence="4 8" id="KW-0418">Kinase</keyword>
<dbReference type="EMBL" id="BDJK01000013">
    <property type="protein sequence ID" value="GAV22453.1"/>
    <property type="molecule type" value="Genomic_DNA"/>
</dbReference>
<dbReference type="EC" id="2.7.1.144" evidence="7"/>
<dbReference type="InterPro" id="IPR022463">
    <property type="entry name" value="1-PFruKinase"/>
</dbReference>
<evidence type="ECO:0000256" key="1">
    <source>
        <dbReference type="ARBA" id="ARBA00005380"/>
    </source>
</evidence>
<dbReference type="InterPro" id="IPR002173">
    <property type="entry name" value="Carboh/pur_kinase_PfkB_CS"/>
</dbReference>
<dbReference type="InterPro" id="IPR029056">
    <property type="entry name" value="Ribokinase-like"/>
</dbReference>
<comment type="function">
    <text evidence="8">Catalyzes the ATP-dependent phosphorylation of fructose-l-phosphate to fructose-l,6-bisphosphate.</text>
</comment>
<keyword evidence="7" id="KW-0423">Lactose metabolism</keyword>
<reference evidence="11" key="1">
    <citation type="submission" date="2016-12" db="EMBL/GenBank/DDBJ databases">
        <title>Draft Genome Sequences od Carboxydothermus pertinax and islandicus, Hydrogenogenic Carboxydotrophic Bacteria.</title>
        <authorList>
            <person name="Fukuyama Y."/>
            <person name="Ohmae K."/>
            <person name="Yoneda Y."/>
            <person name="Yoshida T."/>
            <person name="Sako Y."/>
        </authorList>
    </citation>
    <scope>NUCLEOTIDE SEQUENCE [LARGE SCALE GENOMIC DNA]</scope>
    <source>
        <strain evidence="11">Ug1</strain>
    </source>
</reference>
<protein>
    <recommendedName>
        <fullName evidence="7">Tagatose-6-phosphate kinase</fullName>
        <ecNumber evidence="7">2.7.1.144</ecNumber>
    </recommendedName>
</protein>
<keyword evidence="11" id="KW-1185">Reference proteome</keyword>
<evidence type="ECO:0000256" key="2">
    <source>
        <dbReference type="ARBA" id="ARBA00022679"/>
    </source>
</evidence>
<comment type="catalytic activity">
    <reaction evidence="6 8">
        <text>beta-D-fructose 1-phosphate + ATP = beta-D-fructose 1,6-bisphosphate + ADP + H(+)</text>
        <dbReference type="Rhea" id="RHEA:14213"/>
        <dbReference type="ChEBI" id="CHEBI:15378"/>
        <dbReference type="ChEBI" id="CHEBI:30616"/>
        <dbReference type="ChEBI" id="CHEBI:32966"/>
        <dbReference type="ChEBI" id="CHEBI:138881"/>
        <dbReference type="ChEBI" id="CHEBI:456216"/>
        <dbReference type="EC" id="2.7.1.56"/>
    </reaction>
</comment>
<dbReference type="AlphaFoldDB" id="A0A1L8CU63"/>
<proteinExistence type="inferred from homology"/>
<gene>
    <name evidence="10" type="ORF">cpu_09630</name>
</gene>
<dbReference type="CDD" id="cd01164">
    <property type="entry name" value="FruK_PfkB_like"/>
    <property type="match status" value="1"/>
</dbReference>